<feature type="region of interest" description="Disordered" evidence="1">
    <location>
        <begin position="77"/>
        <end position="127"/>
    </location>
</feature>
<accession>A0ABN2WA49</accession>
<feature type="compositionally biased region" description="Low complexity" evidence="1">
    <location>
        <begin position="20"/>
        <end position="35"/>
    </location>
</feature>
<proteinExistence type="predicted"/>
<evidence type="ECO:0000256" key="1">
    <source>
        <dbReference type="SAM" id="MobiDB-lite"/>
    </source>
</evidence>
<gene>
    <name evidence="2" type="ORF">GCM10009759_08120</name>
</gene>
<evidence type="ECO:0000313" key="3">
    <source>
        <dbReference type="Proteomes" id="UP001500897"/>
    </source>
</evidence>
<reference evidence="2 3" key="1">
    <citation type="journal article" date="2019" name="Int. J. Syst. Evol. Microbiol.">
        <title>The Global Catalogue of Microorganisms (GCM) 10K type strain sequencing project: providing services to taxonomists for standard genome sequencing and annotation.</title>
        <authorList>
            <consortium name="The Broad Institute Genomics Platform"/>
            <consortium name="The Broad Institute Genome Sequencing Center for Infectious Disease"/>
            <person name="Wu L."/>
            <person name="Ma J."/>
        </authorList>
    </citation>
    <scope>NUCLEOTIDE SEQUENCE [LARGE SCALE GENOMIC DNA]</scope>
    <source>
        <strain evidence="2 3">JCM 14559</strain>
    </source>
</reference>
<evidence type="ECO:0000313" key="2">
    <source>
        <dbReference type="EMBL" id="GAA2087008.1"/>
    </source>
</evidence>
<feature type="compositionally biased region" description="Low complexity" evidence="1">
    <location>
        <begin position="77"/>
        <end position="100"/>
    </location>
</feature>
<keyword evidence="3" id="KW-1185">Reference proteome</keyword>
<protein>
    <submittedName>
        <fullName evidence="2">Uncharacterized protein</fullName>
    </submittedName>
</protein>
<sequence length="127" mass="12652">MPAPADRVAAADRGRPHPYTRSGGSAAGHRAATGGPNHYGPMDTHTGRTAERAGFRAADLLPDEAADAFAEALADALAAPSGTGPDPGTDVGTSTDADAGTGTGPDGPDGADDPGWDYEDVILRSVN</sequence>
<dbReference type="EMBL" id="BAAANS010000003">
    <property type="protein sequence ID" value="GAA2087008.1"/>
    <property type="molecule type" value="Genomic_DNA"/>
</dbReference>
<organism evidence="2 3">
    <name type="scientific">Kitasatospora saccharophila</name>
    <dbReference type="NCBI Taxonomy" id="407973"/>
    <lineage>
        <taxon>Bacteria</taxon>
        <taxon>Bacillati</taxon>
        <taxon>Actinomycetota</taxon>
        <taxon>Actinomycetes</taxon>
        <taxon>Kitasatosporales</taxon>
        <taxon>Streptomycetaceae</taxon>
        <taxon>Kitasatospora</taxon>
    </lineage>
</organism>
<name>A0ABN2WA49_9ACTN</name>
<dbReference type="Proteomes" id="UP001500897">
    <property type="component" value="Unassembled WGS sequence"/>
</dbReference>
<feature type="compositionally biased region" description="Acidic residues" evidence="1">
    <location>
        <begin position="109"/>
        <end position="120"/>
    </location>
</feature>
<comment type="caution">
    <text evidence="2">The sequence shown here is derived from an EMBL/GenBank/DDBJ whole genome shotgun (WGS) entry which is preliminary data.</text>
</comment>
<feature type="region of interest" description="Disordered" evidence="1">
    <location>
        <begin position="1"/>
        <end position="51"/>
    </location>
</feature>